<comment type="subcellular location">
    <subcellularLocation>
        <location evidence="4 5">Nucleus</location>
    </subcellularLocation>
</comment>
<dbReference type="AlphaFoldDB" id="A0A6P5JSY8"/>
<dbReference type="SUPFAM" id="SSF46689">
    <property type="entry name" value="Homeodomain-like"/>
    <property type="match status" value="1"/>
</dbReference>
<dbReference type="GO" id="GO:0000981">
    <property type="term" value="F:DNA-binding transcription factor activity, RNA polymerase II-specific"/>
    <property type="evidence" value="ECO:0007669"/>
    <property type="project" value="InterPro"/>
</dbReference>
<proteinExistence type="predicted"/>
<gene>
    <name evidence="9" type="primary">LOC110202576</name>
</gene>
<dbReference type="GO" id="GO:0000978">
    <property type="term" value="F:RNA polymerase II cis-regulatory region sequence-specific DNA binding"/>
    <property type="evidence" value="ECO:0007669"/>
    <property type="project" value="TreeGrafter"/>
</dbReference>
<dbReference type="SMART" id="SM00389">
    <property type="entry name" value="HOX"/>
    <property type="match status" value="1"/>
</dbReference>
<feature type="DNA-binding region" description="Homeobox" evidence="4">
    <location>
        <begin position="150"/>
        <end position="209"/>
    </location>
</feature>
<dbReference type="Proteomes" id="UP000515140">
    <property type="component" value="Unplaced"/>
</dbReference>
<feature type="region of interest" description="Disordered" evidence="6">
    <location>
        <begin position="134"/>
        <end position="155"/>
    </location>
</feature>
<dbReference type="GO" id="GO:0005634">
    <property type="term" value="C:nucleus"/>
    <property type="evidence" value="ECO:0007669"/>
    <property type="project" value="UniProtKB-SubCell"/>
</dbReference>
<keyword evidence="2 4" id="KW-0371">Homeobox</keyword>
<dbReference type="InterPro" id="IPR009057">
    <property type="entry name" value="Homeodomain-like_sf"/>
</dbReference>
<dbReference type="PANTHER" id="PTHR24327">
    <property type="entry name" value="HOMEOBOX PROTEIN"/>
    <property type="match status" value="1"/>
</dbReference>
<reference evidence="9" key="1">
    <citation type="submission" date="2025-08" db="UniProtKB">
        <authorList>
            <consortium name="RefSeq"/>
        </authorList>
    </citation>
    <scope>IDENTIFICATION</scope>
    <source>
        <tissue evidence="9">Spleen</tissue>
    </source>
</reference>
<dbReference type="Pfam" id="PF00046">
    <property type="entry name" value="Homeodomain"/>
    <property type="match status" value="1"/>
</dbReference>
<keyword evidence="3 4" id="KW-0539">Nucleus</keyword>
<evidence type="ECO:0000256" key="2">
    <source>
        <dbReference type="ARBA" id="ARBA00023155"/>
    </source>
</evidence>
<evidence type="ECO:0000256" key="4">
    <source>
        <dbReference type="PROSITE-ProRule" id="PRU00108"/>
    </source>
</evidence>
<dbReference type="KEGG" id="pcw:110202576"/>
<dbReference type="PROSITE" id="PS50071">
    <property type="entry name" value="HOMEOBOX_2"/>
    <property type="match status" value="1"/>
</dbReference>
<dbReference type="RefSeq" id="XP_020834476.1">
    <property type="nucleotide sequence ID" value="XM_020978817.1"/>
</dbReference>
<dbReference type="PROSITE" id="PS00027">
    <property type="entry name" value="HOMEOBOX_1"/>
    <property type="match status" value="1"/>
</dbReference>
<dbReference type="Gene3D" id="1.10.10.60">
    <property type="entry name" value="Homeodomain-like"/>
    <property type="match status" value="1"/>
</dbReference>
<accession>A0A6P5JSY8</accession>
<dbReference type="InterPro" id="IPR001356">
    <property type="entry name" value="HD"/>
</dbReference>
<sequence length="247" mass="26287">MALSPNLAVTDFTDLNRALEEFLQQLSSTASQEETKRQGAEAPGTAVETSSVGLPEGQGDCPLSSDDFVSLLDDLLEGWPGQQVAEDEAGSSGPFAPLEQGPSSVTTEMQTSEPLPARDAAAPAALPAPLPAAAEEVEGRSDAGGPANSKRRPWVRFSPYQRRALTARFKANRNVSADEVEALAAQLGLSASQVRNWFRNERKKYNKWFAHLLDAGPGADPKTLHALTQGMSSRTGAGSMAQRLLNN</sequence>
<evidence type="ECO:0000256" key="6">
    <source>
        <dbReference type="SAM" id="MobiDB-lite"/>
    </source>
</evidence>
<dbReference type="PANTHER" id="PTHR24327:SF41">
    <property type="entry name" value="BRAIN-SPECIFIC HOMEOBOX PROTEIN"/>
    <property type="match status" value="1"/>
</dbReference>
<dbReference type="InterPro" id="IPR050460">
    <property type="entry name" value="Distal-less_Homeobox_TF"/>
</dbReference>
<dbReference type="InterPro" id="IPR017970">
    <property type="entry name" value="Homeobox_CS"/>
</dbReference>
<feature type="region of interest" description="Disordered" evidence="6">
    <location>
        <begin position="83"/>
        <end position="119"/>
    </location>
</feature>
<feature type="region of interest" description="Disordered" evidence="6">
    <location>
        <begin position="26"/>
        <end position="66"/>
    </location>
</feature>
<evidence type="ECO:0000313" key="8">
    <source>
        <dbReference type="Proteomes" id="UP000515140"/>
    </source>
</evidence>
<evidence type="ECO:0000256" key="3">
    <source>
        <dbReference type="ARBA" id="ARBA00023242"/>
    </source>
</evidence>
<organism evidence="8 9">
    <name type="scientific">Phascolarctos cinereus</name>
    <name type="common">Koala</name>
    <dbReference type="NCBI Taxonomy" id="38626"/>
    <lineage>
        <taxon>Eukaryota</taxon>
        <taxon>Metazoa</taxon>
        <taxon>Chordata</taxon>
        <taxon>Craniata</taxon>
        <taxon>Vertebrata</taxon>
        <taxon>Euteleostomi</taxon>
        <taxon>Mammalia</taxon>
        <taxon>Metatheria</taxon>
        <taxon>Diprotodontia</taxon>
        <taxon>Phascolarctidae</taxon>
        <taxon>Phascolarctos</taxon>
    </lineage>
</organism>
<keyword evidence="8" id="KW-1185">Reference proteome</keyword>
<name>A0A6P5JSY8_PHACI</name>
<feature type="compositionally biased region" description="Polar residues" evidence="6">
    <location>
        <begin position="101"/>
        <end position="113"/>
    </location>
</feature>
<protein>
    <submittedName>
        <fullName evidence="9">Homeobox protein Dlx1a-like</fullName>
    </submittedName>
</protein>
<evidence type="ECO:0000259" key="7">
    <source>
        <dbReference type="PROSITE" id="PS50071"/>
    </source>
</evidence>
<feature type="domain" description="Homeobox" evidence="7">
    <location>
        <begin position="148"/>
        <end position="208"/>
    </location>
</feature>
<keyword evidence="1 4" id="KW-0238">DNA-binding</keyword>
<dbReference type="InParanoid" id="A0A6P5JSY8"/>
<dbReference type="CDD" id="cd00086">
    <property type="entry name" value="homeodomain"/>
    <property type="match status" value="1"/>
</dbReference>
<evidence type="ECO:0000313" key="9">
    <source>
        <dbReference type="RefSeq" id="XP_020834476.1"/>
    </source>
</evidence>
<evidence type="ECO:0000256" key="1">
    <source>
        <dbReference type="ARBA" id="ARBA00023125"/>
    </source>
</evidence>
<dbReference type="GeneID" id="110202576"/>
<evidence type="ECO:0000256" key="5">
    <source>
        <dbReference type="RuleBase" id="RU000682"/>
    </source>
</evidence>